<evidence type="ECO:0000313" key="11">
    <source>
        <dbReference type="Proteomes" id="UP001595952"/>
    </source>
</evidence>
<keyword evidence="11" id="KW-1185">Reference proteome</keyword>
<dbReference type="InterPro" id="IPR001789">
    <property type="entry name" value="Sig_transdc_resp-reg_receiver"/>
</dbReference>
<dbReference type="InterPro" id="IPR036388">
    <property type="entry name" value="WH-like_DNA-bd_sf"/>
</dbReference>
<proteinExistence type="predicted"/>
<evidence type="ECO:0000259" key="9">
    <source>
        <dbReference type="PROSITE" id="PS51755"/>
    </source>
</evidence>
<dbReference type="Proteomes" id="UP001595952">
    <property type="component" value="Unassembled WGS sequence"/>
</dbReference>
<organism evidence="10 11">
    <name type="scientific">Deinococcus hohokamensis</name>
    <dbReference type="NCBI Taxonomy" id="309883"/>
    <lineage>
        <taxon>Bacteria</taxon>
        <taxon>Thermotogati</taxon>
        <taxon>Deinococcota</taxon>
        <taxon>Deinococci</taxon>
        <taxon>Deinococcales</taxon>
        <taxon>Deinococcaceae</taxon>
        <taxon>Deinococcus</taxon>
    </lineage>
</organism>
<dbReference type="SUPFAM" id="SSF52172">
    <property type="entry name" value="CheY-like"/>
    <property type="match status" value="1"/>
</dbReference>
<dbReference type="SMART" id="SM00448">
    <property type="entry name" value="REC"/>
    <property type="match status" value="1"/>
</dbReference>
<evidence type="ECO:0000256" key="7">
    <source>
        <dbReference type="PROSITE-ProRule" id="PRU01091"/>
    </source>
</evidence>
<dbReference type="Gene3D" id="6.10.250.690">
    <property type="match status" value="1"/>
</dbReference>
<dbReference type="Pfam" id="PF00072">
    <property type="entry name" value="Response_reg"/>
    <property type="match status" value="1"/>
</dbReference>
<dbReference type="EMBL" id="JBHSEI010000015">
    <property type="protein sequence ID" value="MFC4640380.1"/>
    <property type="molecule type" value="Genomic_DNA"/>
</dbReference>
<dbReference type="Pfam" id="PF00486">
    <property type="entry name" value="Trans_reg_C"/>
    <property type="match status" value="1"/>
</dbReference>
<evidence type="ECO:0000256" key="5">
    <source>
        <dbReference type="ARBA" id="ARBA00023163"/>
    </source>
</evidence>
<evidence type="ECO:0000259" key="8">
    <source>
        <dbReference type="PROSITE" id="PS50110"/>
    </source>
</evidence>
<feature type="domain" description="OmpR/PhoB-type" evidence="9">
    <location>
        <begin position="123"/>
        <end position="221"/>
    </location>
</feature>
<dbReference type="PANTHER" id="PTHR48111:SF22">
    <property type="entry name" value="REGULATOR OF RPOS"/>
    <property type="match status" value="1"/>
</dbReference>
<dbReference type="InterPro" id="IPR001867">
    <property type="entry name" value="OmpR/PhoB-type_DNA-bd"/>
</dbReference>
<keyword evidence="5" id="KW-0804">Transcription</keyword>
<evidence type="ECO:0000256" key="4">
    <source>
        <dbReference type="ARBA" id="ARBA00023125"/>
    </source>
</evidence>
<dbReference type="CDD" id="cd00383">
    <property type="entry name" value="trans_reg_C"/>
    <property type="match status" value="1"/>
</dbReference>
<comment type="caution">
    <text evidence="10">The sequence shown here is derived from an EMBL/GenBank/DDBJ whole genome shotgun (WGS) entry which is preliminary data.</text>
</comment>
<keyword evidence="3" id="KW-0805">Transcription regulation</keyword>
<protein>
    <submittedName>
        <fullName evidence="10">Response regulator transcription factor</fullName>
    </submittedName>
</protein>
<keyword evidence="4 7" id="KW-0238">DNA-binding</keyword>
<evidence type="ECO:0000313" key="10">
    <source>
        <dbReference type="EMBL" id="MFC4640380.1"/>
    </source>
</evidence>
<dbReference type="SMART" id="SM00862">
    <property type="entry name" value="Trans_reg_C"/>
    <property type="match status" value="1"/>
</dbReference>
<feature type="modified residue" description="4-aspartylphosphate" evidence="6">
    <location>
        <position position="54"/>
    </location>
</feature>
<sequence length="221" mass="24841">MPAQRLLIIEDDPDIARLLTLDLTDHGYQVIHAATAMDGLIQAREQHPDLILLDLGLPDFDGSTVLTRLRASSNVPIIVVTARGSVEEKVQMLTLGADDYVVKPYDERELEARIKVQLRQVEPATLTIGDLVLNPERRQLWFRGIEIPLTPKEFEILLVLATEPGKIFRREDLTQKVWNGELPADSNVIDVHVSNLRNKLRDADGYKVVRTVRGIGYGLHA</sequence>
<evidence type="ECO:0000256" key="1">
    <source>
        <dbReference type="ARBA" id="ARBA00022553"/>
    </source>
</evidence>
<accession>A0ABV9IDG8</accession>
<dbReference type="InterPro" id="IPR011006">
    <property type="entry name" value="CheY-like_superfamily"/>
</dbReference>
<gene>
    <name evidence="10" type="ORF">ACFO0D_18785</name>
</gene>
<dbReference type="Gene3D" id="1.10.10.10">
    <property type="entry name" value="Winged helix-like DNA-binding domain superfamily/Winged helix DNA-binding domain"/>
    <property type="match status" value="1"/>
</dbReference>
<evidence type="ECO:0000256" key="6">
    <source>
        <dbReference type="PROSITE-ProRule" id="PRU00169"/>
    </source>
</evidence>
<evidence type="ECO:0000256" key="2">
    <source>
        <dbReference type="ARBA" id="ARBA00023012"/>
    </source>
</evidence>
<evidence type="ECO:0000256" key="3">
    <source>
        <dbReference type="ARBA" id="ARBA00023015"/>
    </source>
</evidence>
<dbReference type="RefSeq" id="WP_380063354.1">
    <property type="nucleotide sequence ID" value="NZ_JBHSEI010000015.1"/>
</dbReference>
<dbReference type="Gene3D" id="3.40.50.2300">
    <property type="match status" value="1"/>
</dbReference>
<keyword evidence="1 6" id="KW-0597">Phosphoprotein</keyword>
<dbReference type="InterPro" id="IPR039420">
    <property type="entry name" value="WalR-like"/>
</dbReference>
<name>A0ABV9IDG8_9DEIO</name>
<keyword evidence="2" id="KW-0902">Two-component regulatory system</keyword>
<reference evidence="11" key="1">
    <citation type="journal article" date="2019" name="Int. J. Syst. Evol. Microbiol.">
        <title>The Global Catalogue of Microorganisms (GCM) 10K type strain sequencing project: providing services to taxonomists for standard genome sequencing and annotation.</title>
        <authorList>
            <consortium name="The Broad Institute Genomics Platform"/>
            <consortium name="The Broad Institute Genome Sequencing Center for Infectious Disease"/>
            <person name="Wu L."/>
            <person name="Ma J."/>
        </authorList>
    </citation>
    <scope>NUCLEOTIDE SEQUENCE [LARGE SCALE GENOMIC DNA]</scope>
    <source>
        <strain evidence="11">CCUG 55995</strain>
    </source>
</reference>
<dbReference type="PROSITE" id="PS51755">
    <property type="entry name" value="OMPR_PHOB"/>
    <property type="match status" value="1"/>
</dbReference>
<dbReference type="PANTHER" id="PTHR48111">
    <property type="entry name" value="REGULATOR OF RPOS"/>
    <property type="match status" value="1"/>
</dbReference>
<feature type="DNA-binding region" description="OmpR/PhoB-type" evidence="7">
    <location>
        <begin position="123"/>
        <end position="221"/>
    </location>
</feature>
<feature type="domain" description="Response regulatory" evidence="8">
    <location>
        <begin position="5"/>
        <end position="118"/>
    </location>
</feature>
<dbReference type="PROSITE" id="PS50110">
    <property type="entry name" value="RESPONSE_REGULATORY"/>
    <property type="match status" value="1"/>
</dbReference>